<reference evidence="2 3" key="2">
    <citation type="journal article" date="2011" name="Stand. Genomic Sci.">
        <title>Complete genome sequence of Desulfurococcus mucosus type strain (O7/1).</title>
        <authorList>
            <person name="Wirth R."/>
            <person name="Chertkov O."/>
            <person name="Held B."/>
            <person name="Lapidus A."/>
            <person name="Nolan M."/>
            <person name="Lucas S."/>
            <person name="Hammon N."/>
            <person name="Deshpande S."/>
            <person name="Cheng J.F."/>
            <person name="Tapia R."/>
            <person name="Han C."/>
            <person name="Goodwin L."/>
            <person name="Pitluck S."/>
            <person name="Liolios K."/>
            <person name="Ioanna P."/>
            <person name="Ivanova N."/>
            <person name="Mavromatis K."/>
            <person name="Mikhailova N."/>
            <person name="Pati A."/>
            <person name="Chen A."/>
            <person name="Palaniappan K."/>
            <person name="Land M."/>
            <person name="Hauser L."/>
            <person name="Chang Y.J."/>
            <person name="Jeffries C.D."/>
            <person name="Bilek Y."/>
            <person name="Hader T."/>
            <person name="Rohde M."/>
            <person name="Spring S."/>
            <person name="Sikorski J."/>
            <person name="Goker M."/>
            <person name="Woyke T."/>
            <person name="Bristow J."/>
            <person name="Eisen J.A."/>
            <person name="Markowitz V."/>
            <person name="Hugenholtz P."/>
            <person name="Kyrpides N.C."/>
            <person name="Klenk H.P."/>
        </authorList>
    </citation>
    <scope>NUCLEOTIDE SEQUENCE [LARGE SCALE GENOMIC DNA]</scope>
    <source>
        <strain evidence="3">ATCC 35584 / DSM 2162 / JCM 9187 / O7/1</strain>
    </source>
</reference>
<protein>
    <submittedName>
        <fullName evidence="2">Metallophosphoesterase</fullName>
    </submittedName>
</protein>
<evidence type="ECO:0000259" key="1">
    <source>
        <dbReference type="Pfam" id="PF00149"/>
    </source>
</evidence>
<evidence type="ECO:0000313" key="2">
    <source>
        <dbReference type="EMBL" id="ADV64930.1"/>
    </source>
</evidence>
<proteinExistence type="predicted"/>
<dbReference type="Gene3D" id="3.60.21.10">
    <property type="match status" value="1"/>
</dbReference>
<evidence type="ECO:0000313" key="3">
    <source>
        <dbReference type="Proteomes" id="UP000001068"/>
    </source>
</evidence>
<dbReference type="OrthoDB" id="50367at2157"/>
<dbReference type="EMBL" id="CP002363">
    <property type="protein sequence ID" value="ADV64930.1"/>
    <property type="molecule type" value="Genomic_DNA"/>
</dbReference>
<dbReference type="STRING" id="765177.Desmu_0622"/>
<accession>E8R8V4</accession>
<organism evidence="2 3">
    <name type="scientific">Desulfurococcus mucosus (strain ATCC 35584 / DSM 2162 / JCM 9187 / O7/1)</name>
    <dbReference type="NCBI Taxonomy" id="765177"/>
    <lineage>
        <taxon>Archaea</taxon>
        <taxon>Thermoproteota</taxon>
        <taxon>Thermoprotei</taxon>
        <taxon>Desulfurococcales</taxon>
        <taxon>Desulfurococcaceae</taxon>
        <taxon>Desulfurococcus</taxon>
    </lineage>
</organism>
<feature type="domain" description="Calcineurin-like phosphoesterase" evidence="1">
    <location>
        <begin position="2"/>
        <end position="181"/>
    </location>
</feature>
<sequence length="221" mass="24690">MIRVLVLSDIHERTRSLPRLARRVRELGGVDLVLLAGDITYFKPVEAAVKILREIRESIGTPVFYVPGNCDDPRLTTDAESAGDIVNIHGRHVVHGDYVFYGVGGGGISPFNTWIEYGENDFKRLLENAKAHDPGRLVMVTHQPIKGFFDEVNGVNIGSEAFREFLYSVQPLLWVTGHVHEHSGWVRAGKTTVIHPGPFMRGYYALVSLSNSVVDTRVERL</sequence>
<dbReference type="GO" id="GO:0016787">
    <property type="term" value="F:hydrolase activity"/>
    <property type="evidence" value="ECO:0007669"/>
    <property type="project" value="InterPro"/>
</dbReference>
<dbReference type="Pfam" id="PF00149">
    <property type="entry name" value="Metallophos"/>
    <property type="match status" value="1"/>
</dbReference>
<name>E8R8V4_DESM0</name>
<dbReference type="KEGG" id="dmu:Desmu_0622"/>
<dbReference type="PANTHER" id="PTHR37523:SF1">
    <property type="entry name" value="CALCINEURIN-LIKE PHOSPHOESTERASE DOMAIN-CONTAINING PROTEIN"/>
    <property type="match status" value="1"/>
</dbReference>
<reference evidence="3" key="1">
    <citation type="submission" date="2010-11" db="EMBL/GenBank/DDBJ databases">
        <title>The complete genome of Desulfurococcus mucosus DSM 2162.</title>
        <authorList>
            <consortium name="US DOE Joint Genome Institute (JGI-PGF)"/>
            <person name="Lucas S."/>
            <person name="Copeland A."/>
            <person name="Lapidus A."/>
            <person name="Bruce D."/>
            <person name="Goodwin L."/>
            <person name="Pitluck S."/>
            <person name="Kyrpides N."/>
            <person name="Mavromatis K."/>
            <person name="Pagani I."/>
            <person name="Ivanova N."/>
            <person name="Ovchinnikova G."/>
            <person name="Chertkov O."/>
            <person name="Held B."/>
            <person name="Brettin T."/>
            <person name="Detter J.C."/>
            <person name="Tapia R."/>
            <person name="Han C."/>
            <person name="Land M."/>
            <person name="Hauser L."/>
            <person name="Markowitz V."/>
            <person name="Cheng J.-F."/>
            <person name="Hugenholtz P."/>
            <person name="Woyke T."/>
            <person name="Wu D."/>
            <person name="Wirth R."/>
            <person name="Bilek Y."/>
            <person name="Hader T."/>
            <person name="Klenk H.-P."/>
            <person name="Eisen J.A."/>
        </authorList>
    </citation>
    <scope>NUCLEOTIDE SEQUENCE [LARGE SCALE GENOMIC DNA]</scope>
    <source>
        <strain evidence="3">ATCC 35584 / DSM 2162 / JCM 9187 / O7/1</strain>
    </source>
</reference>
<dbReference type="eggNOG" id="arCOG01145">
    <property type="taxonomic scope" value="Archaea"/>
</dbReference>
<dbReference type="InterPro" id="IPR029052">
    <property type="entry name" value="Metallo-depent_PP-like"/>
</dbReference>
<dbReference type="InterPro" id="IPR004843">
    <property type="entry name" value="Calcineurin-like_PHP"/>
</dbReference>
<dbReference type="SUPFAM" id="SSF56300">
    <property type="entry name" value="Metallo-dependent phosphatases"/>
    <property type="match status" value="1"/>
</dbReference>
<dbReference type="HOGENOM" id="CLU_041441_5_0_2"/>
<dbReference type="AlphaFoldDB" id="E8R8V4"/>
<dbReference type="Proteomes" id="UP000001068">
    <property type="component" value="Chromosome"/>
</dbReference>
<gene>
    <name evidence="2" type="ordered locus">Desmu_0622</name>
</gene>
<keyword evidence="3" id="KW-1185">Reference proteome</keyword>
<dbReference type="PANTHER" id="PTHR37523">
    <property type="entry name" value="METALLOPHOSPHOESTERASE"/>
    <property type="match status" value="1"/>
</dbReference>